<keyword evidence="1" id="KW-0175">Coiled coil</keyword>
<keyword evidence="2" id="KW-0732">Signal</keyword>
<dbReference type="AlphaFoldDB" id="A0A3E2NP04"/>
<organism evidence="3 4">
    <name type="scientific">Mucilaginibacter terrenus</name>
    <dbReference type="NCBI Taxonomy" id="2482727"/>
    <lineage>
        <taxon>Bacteria</taxon>
        <taxon>Pseudomonadati</taxon>
        <taxon>Bacteroidota</taxon>
        <taxon>Sphingobacteriia</taxon>
        <taxon>Sphingobacteriales</taxon>
        <taxon>Sphingobacteriaceae</taxon>
        <taxon>Mucilaginibacter</taxon>
    </lineage>
</organism>
<evidence type="ECO:0000313" key="3">
    <source>
        <dbReference type="EMBL" id="RFZ82735.1"/>
    </source>
</evidence>
<evidence type="ECO:0000313" key="4">
    <source>
        <dbReference type="Proteomes" id="UP000260823"/>
    </source>
</evidence>
<keyword evidence="4" id="KW-1185">Reference proteome</keyword>
<feature type="chain" id="PRO_5017776859" description="Adhesin domain-containing protein" evidence="2">
    <location>
        <begin position="35"/>
        <end position="445"/>
    </location>
</feature>
<protein>
    <recommendedName>
        <fullName evidence="5">Adhesin domain-containing protein</fullName>
    </recommendedName>
</protein>
<dbReference type="EMBL" id="QWDE01000002">
    <property type="protein sequence ID" value="RFZ82735.1"/>
    <property type="molecule type" value="Genomic_DNA"/>
</dbReference>
<accession>A0A3E2NP04</accession>
<name>A0A3E2NP04_9SPHI</name>
<dbReference type="Proteomes" id="UP000260823">
    <property type="component" value="Unassembled WGS sequence"/>
</dbReference>
<gene>
    <name evidence="3" type="ORF">DYU05_11215</name>
</gene>
<feature type="coiled-coil region" evidence="1">
    <location>
        <begin position="52"/>
        <end position="79"/>
    </location>
</feature>
<comment type="caution">
    <text evidence="3">The sequence shown here is derived from an EMBL/GenBank/DDBJ whole genome shotgun (WGS) entry which is preliminary data.</text>
</comment>
<evidence type="ECO:0000256" key="1">
    <source>
        <dbReference type="SAM" id="Coils"/>
    </source>
</evidence>
<evidence type="ECO:0000256" key="2">
    <source>
        <dbReference type="SAM" id="SignalP"/>
    </source>
</evidence>
<feature type="signal peptide" evidence="2">
    <location>
        <begin position="1"/>
        <end position="34"/>
    </location>
</feature>
<evidence type="ECO:0008006" key="5">
    <source>
        <dbReference type="Google" id="ProtNLM"/>
    </source>
</evidence>
<proteinExistence type="predicted"/>
<reference evidence="3 4" key="1">
    <citation type="submission" date="2018-08" db="EMBL/GenBank/DDBJ databases">
        <title>Mucilaginibacter terrae sp. nov., isolated from manganese diggings.</title>
        <authorList>
            <person name="Huang Y."/>
            <person name="Zhou Z."/>
        </authorList>
    </citation>
    <scope>NUCLEOTIDE SEQUENCE [LARGE SCALE GENOMIC DNA]</scope>
    <source>
        <strain evidence="3 4">ZH6</strain>
    </source>
</reference>
<sequence length="445" mass="49040">MIKAKNNSKMELKIYKRALLAAMATFAISMTSFAQTKAPQTPEPPSSEQFDDKALQKQMGDLQKQMAKLQAQMSRLRVEKTKQHITFNADKFSKAFKETFKDFGKDFSGSFKGMVPDMSESFKDLGNHVSISSGDNEEYKKKVASGEIEEKVKNYSKTYAVDGNDILQISNSFGKITVNTWNRNEFKVDVQMKFGGDNADAVNDMLNGSSISDSKSGSVVSFKTSLFKGNTGRNNHQNIEINYTVYMPSGNGIDINNRFGGVNLPELSGKAVVKVSYGALNAAALTNSQNEVDVRFGDANITNFNSGRVSVSYGKLKTGAVNNIDADIKFSSIGIERLRGSADVHVKYGDGFRIGTIDKSVKNITVDASFTKINFDLSQLDNFNFDVTTKFGDFNYDDRIKITSKSPSDEERGWSSTKSYKGYAGNSNSSNRIVINASYTGVNFN</sequence>